<organism evidence="1 2">
    <name type="scientific">Aegilops tauschii subsp. strangulata</name>
    <name type="common">Goatgrass</name>
    <dbReference type="NCBI Taxonomy" id="200361"/>
    <lineage>
        <taxon>Eukaryota</taxon>
        <taxon>Viridiplantae</taxon>
        <taxon>Streptophyta</taxon>
        <taxon>Embryophyta</taxon>
        <taxon>Tracheophyta</taxon>
        <taxon>Spermatophyta</taxon>
        <taxon>Magnoliopsida</taxon>
        <taxon>Liliopsida</taxon>
        <taxon>Poales</taxon>
        <taxon>Poaceae</taxon>
        <taxon>BOP clade</taxon>
        <taxon>Pooideae</taxon>
        <taxon>Triticodae</taxon>
        <taxon>Triticeae</taxon>
        <taxon>Triticinae</taxon>
        <taxon>Aegilops</taxon>
    </lineage>
</organism>
<reference evidence="1" key="5">
    <citation type="journal article" date="2021" name="G3 (Bethesda)">
        <title>Aegilops tauschii genome assembly Aet v5.0 features greater sequence contiguity and improved annotation.</title>
        <authorList>
            <person name="Wang L."/>
            <person name="Zhu T."/>
            <person name="Rodriguez J.C."/>
            <person name="Deal K.R."/>
            <person name="Dubcovsky J."/>
            <person name="McGuire P.E."/>
            <person name="Lux T."/>
            <person name="Spannagl M."/>
            <person name="Mayer K.F.X."/>
            <person name="Baldrich P."/>
            <person name="Meyers B.C."/>
            <person name="Huo N."/>
            <person name="Gu Y.Q."/>
            <person name="Zhou H."/>
            <person name="Devos K.M."/>
            <person name="Bennetzen J.L."/>
            <person name="Unver T."/>
            <person name="Budak H."/>
            <person name="Gulick P.J."/>
            <person name="Galiba G."/>
            <person name="Kalapos B."/>
            <person name="Nelson D.R."/>
            <person name="Li P."/>
            <person name="You F.M."/>
            <person name="Luo M.C."/>
            <person name="Dvorak J."/>
        </authorList>
    </citation>
    <scope>NUCLEOTIDE SEQUENCE [LARGE SCALE GENOMIC DNA]</scope>
    <source>
        <strain evidence="1">cv. AL8/78</strain>
    </source>
</reference>
<name>A0A453J4M4_AEGTS</name>
<dbReference type="InterPro" id="IPR009003">
    <property type="entry name" value="Peptidase_S1_PA"/>
</dbReference>
<dbReference type="SUPFAM" id="SSF50494">
    <property type="entry name" value="Trypsin-like serine proteases"/>
    <property type="match status" value="1"/>
</dbReference>
<sequence>MLSEQNLCNGPIHPDITFEDGFGNLVKSCQSSSSERTKQIESELSESFVSLASFVDGTHVINSFEEEFEDNTWSTLSENVALTMSECVVSLASFNGNSRCFACTGVYINCNPVRILTTASLVKTSGDGNKIDDNLRIEVHLNNKQHVTGTLKHYDLRYNVAVVEIMGSYSSCAVDVEERISFTPNIEVLAVGRLFERPKLMASRGVLIDRKSKLACEELGISTCKITKVYVYFACLYVSHVAKQLFVLEI</sequence>
<dbReference type="Pfam" id="PF13365">
    <property type="entry name" value="Trypsin_2"/>
    <property type="match status" value="1"/>
</dbReference>
<protein>
    <submittedName>
        <fullName evidence="1">Uncharacterized protein</fullName>
    </submittedName>
</protein>
<dbReference type="Proteomes" id="UP000015105">
    <property type="component" value="Chromosome 4D"/>
</dbReference>
<reference evidence="2" key="1">
    <citation type="journal article" date="2014" name="Science">
        <title>Ancient hybridizations among the ancestral genomes of bread wheat.</title>
        <authorList>
            <consortium name="International Wheat Genome Sequencing Consortium,"/>
            <person name="Marcussen T."/>
            <person name="Sandve S.R."/>
            <person name="Heier L."/>
            <person name="Spannagl M."/>
            <person name="Pfeifer M."/>
            <person name="Jakobsen K.S."/>
            <person name="Wulff B.B."/>
            <person name="Steuernagel B."/>
            <person name="Mayer K.F."/>
            <person name="Olsen O.A."/>
        </authorList>
    </citation>
    <scope>NUCLEOTIDE SEQUENCE [LARGE SCALE GENOMIC DNA]</scope>
    <source>
        <strain evidence="2">cv. AL8/78</strain>
    </source>
</reference>
<reference evidence="1" key="3">
    <citation type="journal article" date="2017" name="Nature">
        <title>Genome sequence of the progenitor of the wheat D genome Aegilops tauschii.</title>
        <authorList>
            <person name="Luo M.C."/>
            <person name="Gu Y.Q."/>
            <person name="Puiu D."/>
            <person name="Wang H."/>
            <person name="Twardziok S.O."/>
            <person name="Deal K.R."/>
            <person name="Huo N."/>
            <person name="Zhu T."/>
            <person name="Wang L."/>
            <person name="Wang Y."/>
            <person name="McGuire P.E."/>
            <person name="Liu S."/>
            <person name="Long H."/>
            <person name="Ramasamy R.K."/>
            <person name="Rodriguez J.C."/>
            <person name="Van S.L."/>
            <person name="Yuan L."/>
            <person name="Wang Z."/>
            <person name="Xia Z."/>
            <person name="Xiao L."/>
            <person name="Anderson O.D."/>
            <person name="Ouyang S."/>
            <person name="Liang Y."/>
            <person name="Zimin A.V."/>
            <person name="Pertea G."/>
            <person name="Qi P."/>
            <person name="Bennetzen J.L."/>
            <person name="Dai X."/>
            <person name="Dawson M.W."/>
            <person name="Muller H.G."/>
            <person name="Kugler K."/>
            <person name="Rivarola-Duarte L."/>
            <person name="Spannagl M."/>
            <person name="Mayer K.F.X."/>
            <person name="Lu F.H."/>
            <person name="Bevan M.W."/>
            <person name="Leroy P."/>
            <person name="Li P."/>
            <person name="You F.M."/>
            <person name="Sun Q."/>
            <person name="Liu Z."/>
            <person name="Lyons E."/>
            <person name="Wicker T."/>
            <person name="Salzberg S.L."/>
            <person name="Devos K.M."/>
            <person name="Dvorak J."/>
        </authorList>
    </citation>
    <scope>NUCLEOTIDE SEQUENCE [LARGE SCALE GENOMIC DNA]</scope>
    <source>
        <strain evidence="1">cv. AL8/78</strain>
    </source>
</reference>
<dbReference type="EnsemblPlants" id="AET4Gv20793800.7">
    <property type="protein sequence ID" value="AET4Gv20793800.7"/>
    <property type="gene ID" value="AET4Gv20793800"/>
</dbReference>
<dbReference type="Gramene" id="AET4Gv20793800.7">
    <property type="protein sequence ID" value="AET4Gv20793800.7"/>
    <property type="gene ID" value="AET4Gv20793800"/>
</dbReference>
<evidence type="ECO:0000313" key="1">
    <source>
        <dbReference type="EnsemblPlants" id="AET4Gv20793800.7"/>
    </source>
</evidence>
<proteinExistence type="predicted"/>
<evidence type="ECO:0000313" key="2">
    <source>
        <dbReference type="Proteomes" id="UP000015105"/>
    </source>
</evidence>
<reference evidence="1" key="4">
    <citation type="submission" date="2019-03" db="UniProtKB">
        <authorList>
            <consortium name="EnsemblPlants"/>
        </authorList>
    </citation>
    <scope>IDENTIFICATION</scope>
</reference>
<dbReference type="AlphaFoldDB" id="A0A453J4M4"/>
<reference evidence="2" key="2">
    <citation type="journal article" date="2017" name="Nat. Plants">
        <title>The Aegilops tauschii genome reveals multiple impacts of transposons.</title>
        <authorList>
            <person name="Zhao G."/>
            <person name="Zou C."/>
            <person name="Li K."/>
            <person name="Wang K."/>
            <person name="Li T."/>
            <person name="Gao L."/>
            <person name="Zhang X."/>
            <person name="Wang H."/>
            <person name="Yang Z."/>
            <person name="Liu X."/>
            <person name="Jiang W."/>
            <person name="Mao L."/>
            <person name="Kong X."/>
            <person name="Jiao Y."/>
            <person name="Jia J."/>
        </authorList>
    </citation>
    <scope>NUCLEOTIDE SEQUENCE [LARGE SCALE GENOMIC DNA]</scope>
    <source>
        <strain evidence="2">cv. AL8/78</strain>
    </source>
</reference>
<keyword evidence="2" id="KW-1185">Reference proteome</keyword>
<accession>A0A453J4M4</accession>
<dbReference type="PANTHER" id="PTHR18868:SF37">
    <property type="entry name" value="OS07G0665300 PROTEIN"/>
    <property type="match status" value="1"/>
</dbReference>
<dbReference type="PANTHER" id="PTHR18868">
    <property type="entry name" value="OS07G0665300 PROTEIN-RELATED"/>
    <property type="match status" value="1"/>
</dbReference>